<evidence type="ECO:0000313" key="3">
    <source>
        <dbReference type="Proteomes" id="UP001152523"/>
    </source>
</evidence>
<gene>
    <name evidence="2" type="ORF">CEPIT_LOCUS32745</name>
</gene>
<dbReference type="Proteomes" id="UP001152523">
    <property type="component" value="Unassembled WGS sequence"/>
</dbReference>
<dbReference type="AlphaFoldDB" id="A0AAV0FCJ2"/>
<accession>A0AAV0FCJ2</accession>
<name>A0AAV0FCJ2_9ASTE</name>
<proteinExistence type="predicted"/>
<reference evidence="2" key="1">
    <citation type="submission" date="2022-07" db="EMBL/GenBank/DDBJ databases">
        <authorList>
            <person name="Macas J."/>
            <person name="Novak P."/>
            <person name="Neumann P."/>
        </authorList>
    </citation>
    <scope>NUCLEOTIDE SEQUENCE</scope>
</reference>
<evidence type="ECO:0000256" key="1">
    <source>
        <dbReference type="SAM" id="MobiDB-lite"/>
    </source>
</evidence>
<keyword evidence="3" id="KW-1185">Reference proteome</keyword>
<evidence type="ECO:0008006" key="4">
    <source>
        <dbReference type="Google" id="ProtNLM"/>
    </source>
</evidence>
<dbReference type="PANTHER" id="PTHR46328">
    <property type="entry name" value="FAR-RED IMPAIRED RESPONSIVE (FAR1) FAMILY PROTEIN-RELATED"/>
    <property type="match status" value="1"/>
</dbReference>
<evidence type="ECO:0000313" key="2">
    <source>
        <dbReference type="EMBL" id="CAH9133175.1"/>
    </source>
</evidence>
<comment type="caution">
    <text evidence="2">The sequence shown here is derived from an EMBL/GenBank/DDBJ whole genome shotgun (WGS) entry which is preliminary data.</text>
</comment>
<protein>
    <recommendedName>
        <fullName evidence="4">FAR1 domain-containing protein</fullName>
    </recommendedName>
</protein>
<dbReference type="EMBL" id="CAMAPF010000975">
    <property type="protein sequence ID" value="CAH9133175.1"/>
    <property type="molecule type" value="Genomic_DNA"/>
</dbReference>
<sequence>MAATTNAMEANRHDGDDEAGLGWTWEDIFGPSPANTPEVLEERAVSLEGGMQDDEDTTENIRRREGVEDTLAAMQRDEEAPDGNTVKAEQDAYAQEEEQEDVSVVVPKVGMKFASTDVVYEFYKKYGRSVGFPIRKRTSTKDRSKGAVVSIVIECSRA</sequence>
<feature type="region of interest" description="Disordered" evidence="1">
    <location>
        <begin position="75"/>
        <end position="99"/>
    </location>
</feature>
<organism evidence="2 3">
    <name type="scientific">Cuscuta epithymum</name>
    <dbReference type="NCBI Taxonomy" id="186058"/>
    <lineage>
        <taxon>Eukaryota</taxon>
        <taxon>Viridiplantae</taxon>
        <taxon>Streptophyta</taxon>
        <taxon>Embryophyta</taxon>
        <taxon>Tracheophyta</taxon>
        <taxon>Spermatophyta</taxon>
        <taxon>Magnoliopsida</taxon>
        <taxon>eudicotyledons</taxon>
        <taxon>Gunneridae</taxon>
        <taxon>Pentapetalae</taxon>
        <taxon>asterids</taxon>
        <taxon>lamiids</taxon>
        <taxon>Solanales</taxon>
        <taxon>Convolvulaceae</taxon>
        <taxon>Cuscuteae</taxon>
        <taxon>Cuscuta</taxon>
        <taxon>Cuscuta subgen. Cuscuta</taxon>
    </lineage>
</organism>
<feature type="non-terminal residue" evidence="2">
    <location>
        <position position="158"/>
    </location>
</feature>
<feature type="region of interest" description="Disordered" evidence="1">
    <location>
        <begin position="1"/>
        <end position="36"/>
    </location>
</feature>